<name>A0AAV2TS00_CALDB</name>
<comment type="caution">
    <text evidence="7">The sequence shown here is derived from an EMBL/GenBank/DDBJ whole genome shotgun (WGS) entry which is preliminary data.</text>
</comment>
<dbReference type="SUPFAM" id="SSF64356">
    <property type="entry name" value="SNARE-like"/>
    <property type="match status" value="1"/>
</dbReference>
<dbReference type="PANTHER" id="PTHR23249">
    <property type="entry name" value="TRAFFICKING PROTEIN PARTICLE COMPLEX SUBUNIT"/>
    <property type="match status" value="1"/>
</dbReference>
<dbReference type="SMART" id="SM01399">
    <property type="entry name" value="Sybindin"/>
    <property type="match status" value="1"/>
</dbReference>
<dbReference type="CDD" id="cd14855">
    <property type="entry name" value="TRAPPC1_MUM2"/>
    <property type="match status" value="1"/>
</dbReference>
<evidence type="ECO:0000313" key="7">
    <source>
        <dbReference type="EMBL" id="CAL5139143.1"/>
    </source>
</evidence>
<gene>
    <name evidence="7" type="ORF">CDAUBV1_LOCUS14186</name>
</gene>
<dbReference type="GO" id="GO:0005783">
    <property type="term" value="C:endoplasmic reticulum"/>
    <property type="evidence" value="ECO:0007669"/>
    <property type="project" value="UniProtKB-SubCell"/>
</dbReference>
<dbReference type="GO" id="GO:0030008">
    <property type="term" value="C:TRAPP complex"/>
    <property type="evidence" value="ECO:0007669"/>
    <property type="project" value="UniProtKB-UniRule"/>
</dbReference>
<dbReference type="InterPro" id="IPR011012">
    <property type="entry name" value="Longin-like_dom_sf"/>
</dbReference>
<sequence>MTVYNLYIFDANGSCVYYREWTRTKHADSLPSDDELKLLRGMLVGLKGFCSKISPLDDEVNRFSYSTNVYKLHYYESPTRVKVVLNTDNGCLPLQEELETIFNIYTKFVSQNPLCVPGEVVSSELFTSKLDGYVQSLQVYKK</sequence>
<keyword evidence="1 6" id="KW-0813">Transport</keyword>
<evidence type="ECO:0000256" key="5">
    <source>
        <dbReference type="ARBA" id="ARBA00038167"/>
    </source>
</evidence>
<dbReference type="InterPro" id="IPR007233">
    <property type="entry name" value="TRAPPC"/>
</dbReference>
<dbReference type="AlphaFoldDB" id="A0AAV2TS00"/>
<organism evidence="7 8">
    <name type="scientific">Calicophoron daubneyi</name>
    <name type="common">Rumen fluke</name>
    <name type="synonym">Paramphistomum daubneyi</name>
    <dbReference type="NCBI Taxonomy" id="300641"/>
    <lineage>
        <taxon>Eukaryota</taxon>
        <taxon>Metazoa</taxon>
        <taxon>Spiralia</taxon>
        <taxon>Lophotrochozoa</taxon>
        <taxon>Platyhelminthes</taxon>
        <taxon>Trematoda</taxon>
        <taxon>Digenea</taxon>
        <taxon>Plagiorchiida</taxon>
        <taxon>Pronocephalata</taxon>
        <taxon>Paramphistomoidea</taxon>
        <taxon>Paramphistomidae</taxon>
        <taxon>Calicophoron</taxon>
    </lineage>
</organism>
<comment type="similarity">
    <text evidence="5">Belongs to the TRAPP small subunits family. BET5 subfamily.</text>
</comment>
<evidence type="ECO:0000256" key="6">
    <source>
        <dbReference type="RuleBase" id="RU366065"/>
    </source>
</evidence>
<comment type="subcellular location">
    <subcellularLocation>
        <location evidence="6">Endoplasmic reticulum</location>
    </subcellularLocation>
    <subcellularLocation>
        <location evidence="6">Golgi apparatus</location>
        <location evidence="6">cis-Golgi network</location>
    </subcellularLocation>
</comment>
<evidence type="ECO:0000313" key="8">
    <source>
        <dbReference type="Proteomes" id="UP001497525"/>
    </source>
</evidence>
<protein>
    <recommendedName>
        <fullName evidence="6">Trafficking protein particle complex subunit</fullName>
    </recommendedName>
</protein>
<dbReference type="EMBL" id="CAXLJL010000600">
    <property type="protein sequence ID" value="CAL5139143.1"/>
    <property type="molecule type" value="Genomic_DNA"/>
</dbReference>
<accession>A0AAV2TS00</accession>
<evidence type="ECO:0000256" key="2">
    <source>
        <dbReference type="ARBA" id="ARBA00022824"/>
    </source>
</evidence>
<comment type="subunit">
    <text evidence="6">Part of the multisubunit transport protein particle (TRAPP) complex.</text>
</comment>
<dbReference type="PANTHER" id="PTHR23249:SF16">
    <property type="entry name" value="TRAFFICKING PROTEIN PARTICLE COMPLEX SUBUNIT 1"/>
    <property type="match status" value="1"/>
</dbReference>
<dbReference type="Pfam" id="PF04099">
    <property type="entry name" value="Sybindin"/>
    <property type="match status" value="1"/>
</dbReference>
<evidence type="ECO:0000256" key="3">
    <source>
        <dbReference type="ARBA" id="ARBA00022892"/>
    </source>
</evidence>
<dbReference type="Gene3D" id="3.30.450.70">
    <property type="match status" value="1"/>
</dbReference>
<evidence type="ECO:0000256" key="1">
    <source>
        <dbReference type="ARBA" id="ARBA00022448"/>
    </source>
</evidence>
<dbReference type="Proteomes" id="UP001497525">
    <property type="component" value="Unassembled WGS sequence"/>
</dbReference>
<dbReference type="GO" id="GO:0006888">
    <property type="term" value="P:endoplasmic reticulum to Golgi vesicle-mediated transport"/>
    <property type="evidence" value="ECO:0007669"/>
    <property type="project" value="UniProtKB-UniRule"/>
</dbReference>
<dbReference type="GO" id="GO:0005794">
    <property type="term" value="C:Golgi apparatus"/>
    <property type="evidence" value="ECO:0007669"/>
    <property type="project" value="UniProtKB-SubCell"/>
</dbReference>
<keyword evidence="2 6" id="KW-0256">Endoplasmic reticulum</keyword>
<keyword evidence="3 6" id="KW-0931">ER-Golgi transport</keyword>
<proteinExistence type="inferred from homology"/>
<evidence type="ECO:0000256" key="4">
    <source>
        <dbReference type="ARBA" id="ARBA00023034"/>
    </source>
</evidence>
<reference evidence="7" key="1">
    <citation type="submission" date="2024-06" db="EMBL/GenBank/DDBJ databases">
        <authorList>
            <person name="Liu X."/>
            <person name="Lenzi L."/>
            <person name="Haldenby T S."/>
            <person name="Uol C."/>
        </authorList>
    </citation>
    <scope>NUCLEOTIDE SEQUENCE</scope>
</reference>
<keyword evidence="4 6" id="KW-0333">Golgi apparatus</keyword>